<dbReference type="GO" id="GO:0006813">
    <property type="term" value="P:potassium ion transport"/>
    <property type="evidence" value="ECO:0007669"/>
    <property type="project" value="InterPro"/>
</dbReference>
<dbReference type="HOGENOM" id="CLU_116143_0_0_9"/>
<proteinExistence type="predicted"/>
<dbReference type="Gene3D" id="3.30.70.1450">
    <property type="entry name" value="Regulator of K+ conductance, C-terminal domain"/>
    <property type="match status" value="1"/>
</dbReference>
<dbReference type="InterPro" id="IPR058776">
    <property type="entry name" value="KhtT-like_N"/>
</dbReference>
<dbReference type="InterPro" id="IPR006037">
    <property type="entry name" value="RCK_C"/>
</dbReference>
<dbReference type="PROSITE" id="PS51202">
    <property type="entry name" value="RCK_C"/>
    <property type="match status" value="1"/>
</dbReference>
<dbReference type="PANTHER" id="PTHR30445:SF8">
    <property type="entry name" value="K(+)_H(+) ANTIPORTER SUBUNIT KHTT"/>
    <property type="match status" value="1"/>
</dbReference>
<gene>
    <name evidence="1" type="primary">khtT</name>
    <name evidence="1" type="ORF">BG04_1710</name>
</gene>
<accession>A0A0B6AXD8</accession>
<dbReference type="Pfam" id="PF02080">
    <property type="entry name" value="TrkA_C"/>
    <property type="match status" value="1"/>
</dbReference>
<dbReference type="SUPFAM" id="SSF116726">
    <property type="entry name" value="TrkA C-terminal domain-like"/>
    <property type="match status" value="1"/>
</dbReference>
<dbReference type="GeneID" id="93645176"/>
<dbReference type="Pfam" id="PF25991">
    <property type="entry name" value="KhtT_N"/>
    <property type="match status" value="1"/>
</dbReference>
<reference evidence="1 2" key="1">
    <citation type="journal article" date="2015" name="Genome Announc.">
        <title>Complete genome sequences for 35 biothreat assay-relevant bacillus species.</title>
        <authorList>
            <person name="Johnson S.L."/>
            <person name="Daligault H.E."/>
            <person name="Davenport K.W."/>
            <person name="Jaissle J."/>
            <person name="Frey K.G."/>
            <person name="Ladner J.T."/>
            <person name="Broomall S.M."/>
            <person name="Bishop-Lilly K.A."/>
            <person name="Bruce D.C."/>
            <person name="Gibbons H.S."/>
            <person name="Coyne S.R."/>
            <person name="Lo C.C."/>
            <person name="Meincke L."/>
            <person name="Munk A.C."/>
            <person name="Koroleva G.I."/>
            <person name="Rosenzweig C.N."/>
            <person name="Palacios G.F."/>
            <person name="Redden C.L."/>
            <person name="Minogue T.D."/>
            <person name="Chain P.S."/>
        </authorList>
    </citation>
    <scope>NUCLEOTIDE SEQUENCE [LARGE SCALE GENOMIC DNA]</scope>
    <source>
        <strain evidence="2">ATCC 14581 / DSM 32 / JCM 2506 / NBRC 15308 / NCIMB 9376 / NCTC 10342 / NRRL B-14308 / VKM B-512</strain>
    </source>
</reference>
<sequence>MMIKETELPGIGRKFEIETSGGNRVVVIIHDDGRREIYHFDQKDLEESIFDITLTDTESRQLAAILGGMIYKPKAMETIEVAFNDLVIEWYKVEKQAKAHSKTIGEIDVRSNYDVTIIAVIKNTQKKLSTPGPDTLIEEGDTLVISGERGNLKTLIKELLSQGGSS</sequence>
<dbReference type="RefSeq" id="WP_013085158.1">
    <property type="nucleotide sequence ID" value="NZ_BCVB01000008.1"/>
</dbReference>
<evidence type="ECO:0000313" key="2">
    <source>
        <dbReference type="Proteomes" id="UP000031829"/>
    </source>
</evidence>
<dbReference type="InterPro" id="IPR036721">
    <property type="entry name" value="RCK_C_sf"/>
</dbReference>
<evidence type="ECO:0000313" key="1">
    <source>
        <dbReference type="EMBL" id="AJI24554.1"/>
    </source>
</evidence>
<dbReference type="KEGG" id="bmeg:BG04_1710"/>
<dbReference type="InterPro" id="IPR026278">
    <property type="entry name" value="KhtT"/>
</dbReference>
<dbReference type="InterPro" id="IPR050144">
    <property type="entry name" value="AAE_transporter"/>
</dbReference>
<dbReference type="AlphaFoldDB" id="A0A0B6AXD8"/>
<protein>
    <submittedName>
        <fullName evidence="1">K(+)/H(+) antiporter subunit khtT</fullName>
    </submittedName>
</protein>
<name>A0A0B6AXD8_PRIM2</name>
<dbReference type="Proteomes" id="UP000031829">
    <property type="component" value="Chromosome"/>
</dbReference>
<dbReference type="PIRSF" id="PIRSF005028">
    <property type="entry name" value="KhtT"/>
    <property type="match status" value="1"/>
</dbReference>
<dbReference type="EMBL" id="CP009920">
    <property type="protein sequence ID" value="AJI24554.1"/>
    <property type="molecule type" value="Genomic_DNA"/>
</dbReference>
<dbReference type="PANTHER" id="PTHR30445">
    <property type="entry name" value="K(+)_H(+) ANTIPORTER SUBUNIT KHTT"/>
    <property type="match status" value="1"/>
</dbReference>
<dbReference type="GO" id="GO:0008324">
    <property type="term" value="F:monoatomic cation transmembrane transporter activity"/>
    <property type="evidence" value="ECO:0007669"/>
    <property type="project" value="InterPro"/>
</dbReference>
<organism evidence="1 2">
    <name type="scientific">Priestia megaterium (strain ATCC 14581 / DSM 32 / CCUG 1817 / JCM 2506 / NBRC 15308 / NCIMB 9376 / NCTC 10342 / NRRL B-14308 / VKM B-512 / Ford 19)</name>
    <name type="common">Bacillus megaterium</name>
    <dbReference type="NCBI Taxonomy" id="1348623"/>
    <lineage>
        <taxon>Bacteria</taxon>
        <taxon>Bacillati</taxon>
        <taxon>Bacillota</taxon>
        <taxon>Bacilli</taxon>
        <taxon>Bacillales</taxon>
        <taxon>Bacillaceae</taxon>
        <taxon>Priestia</taxon>
    </lineage>
</organism>